<comment type="caution">
    <text evidence="2">The sequence shown here is derived from an EMBL/GenBank/DDBJ whole genome shotgun (WGS) entry which is preliminary data.</text>
</comment>
<evidence type="ECO:0000313" key="3">
    <source>
        <dbReference type="Proteomes" id="UP000054978"/>
    </source>
</evidence>
<reference evidence="2" key="1">
    <citation type="submission" date="2016-01" db="EMBL/GenBank/DDBJ databases">
        <authorList>
            <person name="Peeters C."/>
        </authorList>
    </citation>
    <scope>NUCLEOTIDE SEQUENCE [LARGE SCALE GENOMIC DNA]</scope>
    <source>
        <strain evidence="2">LMG 29326</strain>
    </source>
</reference>
<organism evidence="2 3">
    <name type="scientific">Caballeronia ptereochthonis</name>
    <dbReference type="NCBI Taxonomy" id="1777144"/>
    <lineage>
        <taxon>Bacteria</taxon>
        <taxon>Pseudomonadati</taxon>
        <taxon>Pseudomonadota</taxon>
        <taxon>Betaproteobacteria</taxon>
        <taxon>Burkholderiales</taxon>
        <taxon>Burkholderiaceae</taxon>
        <taxon>Caballeronia</taxon>
    </lineage>
</organism>
<protein>
    <submittedName>
        <fullName evidence="2">Uncharacterized protein</fullName>
    </submittedName>
</protein>
<dbReference type="Proteomes" id="UP000054978">
    <property type="component" value="Unassembled WGS sequence"/>
</dbReference>
<dbReference type="AlphaFoldDB" id="A0A158EAY2"/>
<evidence type="ECO:0000256" key="1">
    <source>
        <dbReference type="SAM" id="Phobius"/>
    </source>
</evidence>
<dbReference type="STRING" id="1777144.AWB83_06907"/>
<name>A0A158EAY2_9BURK</name>
<sequence>MAARIHEPTHESSFFSNSMGAYLVFCEGLLNLVAAYLGKRALQALERRERLITALGIETS</sequence>
<proteinExistence type="predicted"/>
<dbReference type="EMBL" id="FCOB02000064">
    <property type="protein sequence ID" value="SAL03880.1"/>
    <property type="molecule type" value="Genomic_DNA"/>
</dbReference>
<evidence type="ECO:0000313" key="2">
    <source>
        <dbReference type="EMBL" id="SAL03880.1"/>
    </source>
</evidence>
<keyword evidence="1" id="KW-1133">Transmembrane helix</keyword>
<accession>A0A158EAY2</accession>
<feature type="transmembrane region" description="Helical" evidence="1">
    <location>
        <begin position="20"/>
        <end position="38"/>
    </location>
</feature>
<gene>
    <name evidence="2" type="ORF">AWB83_06907</name>
</gene>
<keyword evidence="1" id="KW-0812">Transmembrane</keyword>
<keyword evidence="1" id="KW-0472">Membrane</keyword>
<keyword evidence="3" id="KW-1185">Reference proteome</keyword>